<dbReference type="Pfam" id="PF01408">
    <property type="entry name" value="GFO_IDH_MocA"/>
    <property type="match status" value="1"/>
</dbReference>
<dbReference type="InterPro" id="IPR000683">
    <property type="entry name" value="Gfo/Idh/MocA-like_OxRdtase_N"/>
</dbReference>
<dbReference type="InterPro" id="IPR051450">
    <property type="entry name" value="Gfo/Idh/MocA_Oxidoreductases"/>
</dbReference>
<protein>
    <submittedName>
        <fullName evidence="3">Gfo/Idh/MocA family oxidoreductase</fullName>
    </submittedName>
</protein>
<dbReference type="SUPFAM" id="SSF51735">
    <property type="entry name" value="NAD(P)-binding Rossmann-fold domains"/>
    <property type="match status" value="1"/>
</dbReference>
<evidence type="ECO:0000259" key="1">
    <source>
        <dbReference type="Pfam" id="PF01408"/>
    </source>
</evidence>
<dbReference type="SUPFAM" id="SSF55347">
    <property type="entry name" value="Glyceraldehyde-3-phosphate dehydrogenase-like, C-terminal domain"/>
    <property type="match status" value="1"/>
</dbReference>
<dbReference type="InterPro" id="IPR036291">
    <property type="entry name" value="NAD(P)-bd_dom_sf"/>
</dbReference>
<comment type="caution">
    <text evidence="3">The sequence shown here is derived from an EMBL/GenBank/DDBJ whole genome shotgun (WGS) entry which is preliminary data.</text>
</comment>
<dbReference type="Gene3D" id="3.30.360.10">
    <property type="entry name" value="Dihydrodipicolinate Reductase, domain 2"/>
    <property type="match status" value="1"/>
</dbReference>
<gene>
    <name evidence="3" type="ORF">EK398_18430</name>
</gene>
<dbReference type="GO" id="GO:0000166">
    <property type="term" value="F:nucleotide binding"/>
    <property type="evidence" value="ECO:0007669"/>
    <property type="project" value="InterPro"/>
</dbReference>
<sequence>MEKLNVAVIGVGIYGIHHVDVYKQNPFVELTAVCDFSADIRKMAEEKYGVSTYETVEELLASEKLDAVSIATPDHLHVEPALACINHGLDVLIEKPLAITVADCKSIMDAAEKNNVRVAVDFHKRWDPAAIYTFNQLNESENGYPIRGYMNMDDMIDVPTKWFKWGNSSDPVDFLGVHCVDLMRWYMGCEVTEVYSVGSKKLLPSMGVDTYDSVQSMITFENGCTWMLENSWVLPSGFAKANDSRTSILTSEKYIRINNQDRGVEMVDNEKSHTPNVFFFNDFNNKVVGFGADPINSFVDCLIDGSDFVADVYDGLQAARVTEAIHKSLEIGDRVKL</sequence>
<dbReference type="Gene3D" id="3.40.50.720">
    <property type="entry name" value="NAD(P)-binding Rossmann-like Domain"/>
    <property type="match status" value="1"/>
</dbReference>
<dbReference type="RefSeq" id="WP_102873166.1">
    <property type="nucleotide sequence ID" value="NZ_JBPFKW010000307.1"/>
</dbReference>
<dbReference type="EMBL" id="RYZS01000002">
    <property type="protein sequence ID" value="RVU92496.1"/>
    <property type="molecule type" value="Genomic_DNA"/>
</dbReference>
<reference evidence="3 4" key="1">
    <citation type="submission" date="2018-12" db="EMBL/GenBank/DDBJ databases">
        <title>A novel vanA-carrying plasmid in a clinical isolate of Enterococcus avium.</title>
        <authorList>
            <person name="Bernasconi O.J."/>
            <person name="Luzzaro F."/>
            <person name="Endimiani A."/>
        </authorList>
    </citation>
    <scope>NUCLEOTIDE SEQUENCE [LARGE SCALE GENOMIC DNA]</scope>
    <source>
        <strain evidence="3 4">LC0559/18</strain>
    </source>
</reference>
<dbReference type="PANTHER" id="PTHR43377">
    <property type="entry name" value="BILIVERDIN REDUCTASE A"/>
    <property type="match status" value="1"/>
</dbReference>
<proteinExistence type="predicted"/>
<dbReference type="PANTHER" id="PTHR43377:SF1">
    <property type="entry name" value="BILIVERDIN REDUCTASE A"/>
    <property type="match status" value="1"/>
</dbReference>
<feature type="domain" description="Gfo/Idh/MocA-like oxidoreductase N-terminal" evidence="1">
    <location>
        <begin position="4"/>
        <end position="122"/>
    </location>
</feature>
<evidence type="ECO:0000313" key="3">
    <source>
        <dbReference type="EMBL" id="RVU92496.1"/>
    </source>
</evidence>
<dbReference type="AlphaFoldDB" id="A0A2N8PTN7"/>
<organism evidence="3 4">
    <name type="scientific">Enterococcus avium</name>
    <name type="common">Streptococcus avium</name>
    <dbReference type="NCBI Taxonomy" id="33945"/>
    <lineage>
        <taxon>Bacteria</taxon>
        <taxon>Bacillati</taxon>
        <taxon>Bacillota</taxon>
        <taxon>Bacilli</taxon>
        <taxon>Lactobacillales</taxon>
        <taxon>Enterococcaceae</taxon>
        <taxon>Enterococcus</taxon>
    </lineage>
</organism>
<evidence type="ECO:0000259" key="2">
    <source>
        <dbReference type="Pfam" id="PF22725"/>
    </source>
</evidence>
<feature type="domain" description="GFO/IDH/MocA-like oxidoreductase" evidence="2">
    <location>
        <begin position="159"/>
        <end position="252"/>
    </location>
</feature>
<accession>A0A2N8PTN7</accession>
<dbReference type="Proteomes" id="UP000288388">
    <property type="component" value="Unassembled WGS sequence"/>
</dbReference>
<dbReference type="InterPro" id="IPR055170">
    <property type="entry name" value="GFO_IDH_MocA-like_dom"/>
</dbReference>
<name>A0A2N8PTN7_ENTAV</name>
<evidence type="ECO:0000313" key="4">
    <source>
        <dbReference type="Proteomes" id="UP000288388"/>
    </source>
</evidence>
<dbReference type="Pfam" id="PF22725">
    <property type="entry name" value="GFO_IDH_MocA_C3"/>
    <property type="match status" value="1"/>
</dbReference>